<reference evidence="1 2" key="1">
    <citation type="submission" date="2019-10" db="EMBL/GenBank/DDBJ databases">
        <authorList>
            <person name="Palmer J.M."/>
        </authorList>
    </citation>
    <scope>NUCLEOTIDE SEQUENCE [LARGE SCALE GENOMIC DNA]</scope>
    <source>
        <strain evidence="1 2">TWF696</strain>
    </source>
</reference>
<sequence length="541" mass="61270">MNTKSASINLPACLTPVLAILDFIKDRRSPLSAILNQAKDELDKMVSDLRQNLEHGHSLPFEWTTHVPDLMRLIERVANLMTWLFKVWYAIYLCGNPENDMHIVDLDFHATTFTYKCKHCSEEHSHNYELAAQLSAPVLSQAVFGGRFKVWTDPYGTGKYGLLRCRPVSCNLVRLSAPYDDLKRYVRCEDGCCPEDETICRYGHWKEGSGEVGTASEEMDTLCVHLGGLGLDADSERSSELYQSVYRSRLADAQSLISAAGHYYHGLNEFALLLSGAQALQAIRFDAFTPAGTGDDLSKSTFTKETSCYLLPGEDHAIFTKCREYWANSNKTFCVIVHGHETLLSDDPESVLERCIPFRSGWEDTIQEQPKINDSQSLELSDRELTSLVVELAIELGCSFAERIRKSQDVEWLFYITLDKGWDAWCSGCHAELKAIVYHLLGLGLWYPKNITSNKNLEQNLRDKVQRIADRYRGYLKKRETEKTGPKKLLATDPYAAAVFVVSKGPCGLRKAGQETKCREFIKKAQERFGIPLTLSMFYRT</sequence>
<dbReference type="EMBL" id="JAVHNQ010000005">
    <property type="protein sequence ID" value="KAK6347228.1"/>
    <property type="molecule type" value="Genomic_DNA"/>
</dbReference>
<organism evidence="1 2">
    <name type="scientific">Orbilia brochopaga</name>
    <dbReference type="NCBI Taxonomy" id="3140254"/>
    <lineage>
        <taxon>Eukaryota</taxon>
        <taxon>Fungi</taxon>
        <taxon>Dikarya</taxon>
        <taxon>Ascomycota</taxon>
        <taxon>Pezizomycotina</taxon>
        <taxon>Orbiliomycetes</taxon>
        <taxon>Orbiliales</taxon>
        <taxon>Orbiliaceae</taxon>
        <taxon>Orbilia</taxon>
    </lineage>
</organism>
<proteinExistence type="predicted"/>
<gene>
    <name evidence="1" type="ORF">TWF696_007301</name>
</gene>
<name>A0AAV9URK1_9PEZI</name>
<protein>
    <submittedName>
        <fullName evidence="1">Uncharacterized protein</fullName>
    </submittedName>
</protein>
<accession>A0AAV9URK1</accession>
<comment type="caution">
    <text evidence="1">The sequence shown here is derived from an EMBL/GenBank/DDBJ whole genome shotgun (WGS) entry which is preliminary data.</text>
</comment>
<dbReference type="Proteomes" id="UP001375240">
    <property type="component" value="Unassembled WGS sequence"/>
</dbReference>
<evidence type="ECO:0000313" key="2">
    <source>
        <dbReference type="Proteomes" id="UP001375240"/>
    </source>
</evidence>
<dbReference type="AlphaFoldDB" id="A0AAV9URK1"/>
<keyword evidence="2" id="KW-1185">Reference proteome</keyword>
<evidence type="ECO:0000313" key="1">
    <source>
        <dbReference type="EMBL" id="KAK6347228.1"/>
    </source>
</evidence>